<dbReference type="EMBL" id="JAPDRQ010000115">
    <property type="protein sequence ID" value="KAJ9654662.1"/>
    <property type="molecule type" value="Genomic_DNA"/>
</dbReference>
<reference evidence="1" key="1">
    <citation type="submission" date="2022-10" db="EMBL/GenBank/DDBJ databases">
        <title>Culturing micro-colonial fungi from biological soil crusts in the Mojave desert and describing Neophaeococcomyces mojavensis, and introducing the new genera and species Taxawa tesnikishii.</title>
        <authorList>
            <person name="Kurbessoian T."/>
            <person name="Stajich J.E."/>
        </authorList>
    </citation>
    <scope>NUCLEOTIDE SEQUENCE</scope>
    <source>
        <strain evidence="1">JES_112</strain>
    </source>
</reference>
<protein>
    <submittedName>
        <fullName evidence="1">Uncharacterized protein</fullName>
    </submittedName>
</protein>
<name>A0ACC3A346_9EURO</name>
<accession>A0ACC3A346</accession>
<organism evidence="1 2">
    <name type="scientific">Neophaeococcomyces mojaviensis</name>
    <dbReference type="NCBI Taxonomy" id="3383035"/>
    <lineage>
        <taxon>Eukaryota</taxon>
        <taxon>Fungi</taxon>
        <taxon>Dikarya</taxon>
        <taxon>Ascomycota</taxon>
        <taxon>Pezizomycotina</taxon>
        <taxon>Eurotiomycetes</taxon>
        <taxon>Chaetothyriomycetidae</taxon>
        <taxon>Chaetothyriales</taxon>
        <taxon>Chaetothyriales incertae sedis</taxon>
        <taxon>Neophaeococcomyces</taxon>
    </lineage>
</organism>
<sequence>MGGEISSRLRKRPGPLSYRYDDSDSDQPRPIRKSLRLRKYSENDDGSASNSTASSRDHLASTPPSPPPPRISLSSTSILHKKKPSRARTNTVFQNFKERKTLSQNLTVQKVKPQLETASPISLKSGRIPPWQNLEYQILLKVMQYAAYPFYEGASRDTGSVPWLLGASLLCSSFRDACVGALMASPPLYPIFRARWLLRLLKASARDYGDGLSKEQVSRKLSLDYRKKVKCLNIEVKQILLKKQGIDLEELLAYTPLLKHLHLYHNHDALDKDFIWAQPQHAKGRKWTYGDLFNTLDLNVIELRSFHWNGRFMKQDPELSSMVQAHSQKCLQGLTSLNLLHLSVYNDKDVSRIACCRANMLKALSKLSQLKHLIVRNCAILDSATTAGLPPGLHSLTIDTCIHVTSDAVHEYLTTKGSSLKNLKLLHNQSMSLDFMTSLNALTPELQHIDIDLTYHDTTSFRDTEPLFDSLLPSGRPTWPSSLFTITIGPLRSLSMTDAEAFYDSIVSVAPRLLYLRDLRLKTILNEASWRDRADLRARWIARMNQVFSLNYDPQKLADSKRKSGRIQEVVELPRQGRCHTIEFELSDQRPAQEQYKEADFLDSEPSDDAEWTGNDDALEPVYSARRYAW</sequence>
<evidence type="ECO:0000313" key="1">
    <source>
        <dbReference type="EMBL" id="KAJ9654662.1"/>
    </source>
</evidence>
<comment type="caution">
    <text evidence="1">The sequence shown here is derived from an EMBL/GenBank/DDBJ whole genome shotgun (WGS) entry which is preliminary data.</text>
</comment>
<evidence type="ECO:0000313" key="2">
    <source>
        <dbReference type="Proteomes" id="UP001172386"/>
    </source>
</evidence>
<keyword evidence="2" id="KW-1185">Reference proteome</keyword>
<dbReference type="Proteomes" id="UP001172386">
    <property type="component" value="Unassembled WGS sequence"/>
</dbReference>
<proteinExistence type="predicted"/>
<gene>
    <name evidence="1" type="ORF">H2198_006329</name>
</gene>